<dbReference type="HOGENOM" id="CLU_1163960_0_0_11"/>
<dbReference type="AlphaFoldDB" id="A0A075UT45"/>
<accession>A0A075UT45</accession>
<reference evidence="2 3" key="1">
    <citation type="journal article" date="2014" name="J. Biotechnol.">
        <title>Complete genome sequence of the actinobacterium Amycolatopsis japonica MG417-CF17(T) (=DSM 44213T) producing (S,S)-N,N'-ethylenediaminedisuccinic acid.</title>
        <authorList>
            <person name="Stegmann E."/>
            <person name="Albersmeier A."/>
            <person name="Spohn M."/>
            <person name="Gert H."/>
            <person name="Weber T."/>
            <person name="Wohlleben W."/>
            <person name="Kalinowski J."/>
            <person name="Ruckert C."/>
        </authorList>
    </citation>
    <scope>NUCLEOTIDE SEQUENCE [LARGE SCALE GENOMIC DNA]</scope>
    <source>
        <strain evidence="3">MG417-CF17 (DSM 44213)</strain>
    </source>
</reference>
<protein>
    <submittedName>
        <fullName evidence="2">Putative secreted protein</fullName>
    </submittedName>
</protein>
<dbReference type="STRING" id="208439.AJAP_16225"/>
<evidence type="ECO:0000313" key="2">
    <source>
        <dbReference type="EMBL" id="AIG76118.1"/>
    </source>
</evidence>
<evidence type="ECO:0000313" key="3">
    <source>
        <dbReference type="Proteomes" id="UP000028492"/>
    </source>
</evidence>
<keyword evidence="3" id="KW-1185">Reference proteome</keyword>
<dbReference type="EMBL" id="CP008953">
    <property type="protein sequence ID" value="AIG76118.1"/>
    <property type="molecule type" value="Genomic_DNA"/>
</dbReference>
<organism evidence="2 3">
    <name type="scientific">Amycolatopsis japonica</name>
    <dbReference type="NCBI Taxonomy" id="208439"/>
    <lineage>
        <taxon>Bacteria</taxon>
        <taxon>Bacillati</taxon>
        <taxon>Actinomycetota</taxon>
        <taxon>Actinomycetes</taxon>
        <taxon>Pseudonocardiales</taxon>
        <taxon>Pseudonocardiaceae</taxon>
        <taxon>Amycolatopsis</taxon>
        <taxon>Amycolatopsis japonica group</taxon>
    </lineage>
</organism>
<gene>
    <name evidence="2" type="ORF">AJAP_16225</name>
</gene>
<feature type="chain" id="PRO_5038553579" evidence="1">
    <location>
        <begin position="19"/>
        <end position="238"/>
    </location>
</feature>
<dbReference type="Proteomes" id="UP000028492">
    <property type="component" value="Chromosome"/>
</dbReference>
<dbReference type="KEGG" id="aja:AJAP_16225"/>
<sequence>MHFNGRVFGRGLMAVAMAATLALSSVVSDQPAAEASQRWSTSLASVLVPPDQQAPGSVTMDPITLAQAAEDGGLGTPGMTSSPESCLSFADDSVGGLGTRTGWMQFGRRGPAIFLQVVAKIPGGFDVNRVRTAVASCATGTMTLEGKITGQVTFVEQRPLRLLFGKSFVTRMTTTFPKPANEEEAALLTKYNFHEGECPAEYVFVAVGNLFIWSLDPDPAIAVRAARIMYERALRYHG</sequence>
<feature type="signal peptide" evidence="1">
    <location>
        <begin position="1"/>
        <end position="18"/>
    </location>
</feature>
<keyword evidence="1" id="KW-0732">Signal</keyword>
<name>A0A075UT45_9PSEU</name>
<evidence type="ECO:0000256" key="1">
    <source>
        <dbReference type="SAM" id="SignalP"/>
    </source>
</evidence>
<proteinExistence type="predicted"/>